<sequence length="76" mass="8324">MKRQRPDSLHEQGIGDVPLPAPIKAVLGNLDQELGRVIQLLRPLAVLSENAYQLVRLAAESAALLATLAGRTERYH</sequence>
<protein>
    <submittedName>
        <fullName evidence="1">Uncharacterized protein</fullName>
    </submittedName>
</protein>
<gene>
    <name evidence="1" type="ORF">F0237_10495</name>
</gene>
<organism evidence="1 2">
    <name type="scientific">Vibrio tubiashii</name>
    <dbReference type="NCBI Taxonomy" id="29498"/>
    <lineage>
        <taxon>Bacteria</taxon>
        <taxon>Pseudomonadati</taxon>
        <taxon>Pseudomonadota</taxon>
        <taxon>Gammaproteobacteria</taxon>
        <taxon>Vibrionales</taxon>
        <taxon>Vibrionaceae</taxon>
        <taxon>Vibrio</taxon>
        <taxon>Vibrio oreintalis group</taxon>
    </lineage>
</organism>
<proteinExistence type="predicted"/>
<dbReference type="RefSeq" id="WP_171321970.1">
    <property type="nucleotide sequence ID" value="NZ_VTXO01000003.1"/>
</dbReference>
<dbReference type="EMBL" id="VTXO01000003">
    <property type="protein sequence ID" value="NOI81090.1"/>
    <property type="molecule type" value="Genomic_DNA"/>
</dbReference>
<dbReference type="AlphaFoldDB" id="A0AAE5EW21"/>
<evidence type="ECO:0000313" key="1">
    <source>
        <dbReference type="EMBL" id="NOI81090.1"/>
    </source>
</evidence>
<accession>A0AAE5EW21</accession>
<evidence type="ECO:0000313" key="2">
    <source>
        <dbReference type="Proteomes" id="UP000572722"/>
    </source>
</evidence>
<comment type="caution">
    <text evidence="1">The sequence shown here is derived from an EMBL/GenBank/DDBJ whole genome shotgun (WGS) entry which is preliminary data.</text>
</comment>
<dbReference type="Proteomes" id="UP000572722">
    <property type="component" value="Unassembled WGS sequence"/>
</dbReference>
<reference evidence="1 2" key="1">
    <citation type="submission" date="2019-08" db="EMBL/GenBank/DDBJ databases">
        <title>Draft genome sequencing and comparative genomics of hatchery-associated Vibrios.</title>
        <authorList>
            <person name="Kehlet-Delgado H."/>
            <person name="Mueller R.S."/>
        </authorList>
    </citation>
    <scope>NUCLEOTIDE SEQUENCE [LARGE SCALE GENOMIC DNA]</scope>
    <source>
        <strain evidence="1 2">01-65-5-1</strain>
    </source>
</reference>
<name>A0AAE5EW21_9VIBR</name>